<protein>
    <submittedName>
        <fullName evidence="2">Uncharacterized protein</fullName>
    </submittedName>
</protein>
<accession>A0A0D2GDM1</accession>
<sequence length="94" mass="10591">MASIIVGSAILIGYVVHERKEKKREKARLAEEQYSDVHGKPTVVSSRRLRKQQQVATPDLPSYESVVSGRPEFAAGWAGDQKTRRNSEESPRRV</sequence>
<name>A0A0D2GDM1_9EURO</name>
<dbReference type="HOGENOM" id="CLU_2385930_0_0_1"/>
<dbReference type="EMBL" id="KN846957">
    <property type="protein sequence ID" value="KIW70244.1"/>
    <property type="molecule type" value="Genomic_DNA"/>
</dbReference>
<gene>
    <name evidence="2" type="ORF">PV04_02532</name>
</gene>
<organism evidence="2 3">
    <name type="scientific">Phialophora macrospora</name>
    <dbReference type="NCBI Taxonomy" id="1851006"/>
    <lineage>
        <taxon>Eukaryota</taxon>
        <taxon>Fungi</taxon>
        <taxon>Dikarya</taxon>
        <taxon>Ascomycota</taxon>
        <taxon>Pezizomycotina</taxon>
        <taxon>Eurotiomycetes</taxon>
        <taxon>Chaetothyriomycetidae</taxon>
        <taxon>Chaetothyriales</taxon>
        <taxon>Herpotrichiellaceae</taxon>
        <taxon>Phialophora</taxon>
    </lineage>
</organism>
<proteinExistence type="predicted"/>
<feature type="region of interest" description="Disordered" evidence="1">
    <location>
        <begin position="41"/>
        <end position="94"/>
    </location>
</feature>
<keyword evidence="3" id="KW-1185">Reference proteome</keyword>
<feature type="compositionally biased region" description="Basic and acidic residues" evidence="1">
    <location>
        <begin position="81"/>
        <end position="94"/>
    </location>
</feature>
<evidence type="ECO:0000313" key="3">
    <source>
        <dbReference type="Proteomes" id="UP000054266"/>
    </source>
</evidence>
<evidence type="ECO:0000313" key="2">
    <source>
        <dbReference type="EMBL" id="KIW70244.1"/>
    </source>
</evidence>
<dbReference type="AlphaFoldDB" id="A0A0D2GDM1"/>
<evidence type="ECO:0000256" key="1">
    <source>
        <dbReference type="SAM" id="MobiDB-lite"/>
    </source>
</evidence>
<dbReference type="Proteomes" id="UP000054266">
    <property type="component" value="Unassembled WGS sequence"/>
</dbReference>
<reference evidence="2 3" key="1">
    <citation type="submission" date="2015-01" db="EMBL/GenBank/DDBJ databases">
        <title>The Genome Sequence of Capronia semiimmersa CBS27337.</title>
        <authorList>
            <consortium name="The Broad Institute Genomics Platform"/>
            <person name="Cuomo C."/>
            <person name="de Hoog S."/>
            <person name="Gorbushina A."/>
            <person name="Stielow B."/>
            <person name="Teixiera M."/>
            <person name="Abouelleil A."/>
            <person name="Chapman S.B."/>
            <person name="Priest M."/>
            <person name="Young S.K."/>
            <person name="Wortman J."/>
            <person name="Nusbaum C."/>
            <person name="Birren B."/>
        </authorList>
    </citation>
    <scope>NUCLEOTIDE SEQUENCE [LARGE SCALE GENOMIC DNA]</scope>
    <source>
        <strain evidence="2 3">CBS 27337</strain>
    </source>
</reference>